<evidence type="ECO:0000256" key="4">
    <source>
        <dbReference type="PROSITE-ProRule" id="PRU00508"/>
    </source>
</evidence>
<dbReference type="SMART" id="SM00367">
    <property type="entry name" value="LRR_CC"/>
    <property type="match status" value="4"/>
</dbReference>
<evidence type="ECO:0000256" key="3">
    <source>
        <dbReference type="ARBA" id="ARBA00022833"/>
    </source>
</evidence>
<dbReference type="GO" id="GO:0008270">
    <property type="term" value="F:zinc ion binding"/>
    <property type="evidence" value="ECO:0007669"/>
    <property type="project" value="UniProtKB-KW"/>
</dbReference>
<gene>
    <name evidence="6" type="ORF">IV203_017051</name>
</gene>
<feature type="zinc finger region" description="UBR-type" evidence="4">
    <location>
        <begin position="524"/>
        <end position="601"/>
    </location>
</feature>
<dbReference type="InterPro" id="IPR006553">
    <property type="entry name" value="Leu-rich_rpt_Cys-con_subtyp"/>
</dbReference>
<dbReference type="PANTHER" id="PTHR13318:SF95">
    <property type="entry name" value="F-BOX PROTEIN YLR352W"/>
    <property type="match status" value="1"/>
</dbReference>
<dbReference type="GO" id="GO:0031146">
    <property type="term" value="P:SCF-dependent proteasomal ubiquitin-dependent protein catabolic process"/>
    <property type="evidence" value="ECO:0007669"/>
    <property type="project" value="TreeGrafter"/>
</dbReference>
<organism evidence="6 7">
    <name type="scientific">Nitzschia inconspicua</name>
    <dbReference type="NCBI Taxonomy" id="303405"/>
    <lineage>
        <taxon>Eukaryota</taxon>
        <taxon>Sar</taxon>
        <taxon>Stramenopiles</taxon>
        <taxon>Ochrophyta</taxon>
        <taxon>Bacillariophyta</taxon>
        <taxon>Bacillariophyceae</taxon>
        <taxon>Bacillariophycidae</taxon>
        <taxon>Bacillariales</taxon>
        <taxon>Bacillariaceae</taxon>
        <taxon>Nitzschia</taxon>
    </lineage>
</organism>
<name>A0A9K3KRS6_9STRA</name>
<evidence type="ECO:0000259" key="5">
    <source>
        <dbReference type="PROSITE" id="PS51157"/>
    </source>
</evidence>
<dbReference type="OrthoDB" id="10257471at2759"/>
<feature type="domain" description="UBR-type" evidence="5">
    <location>
        <begin position="524"/>
        <end position="601"/>
    </location>
</feature>
<keyword evidence="2" id="KW-0863">Zinc-finger</keyword>
<dbReference type="PROSITE" id="PS51157">
    <property type="entry name" value="ZF_UBR"/>
    <property type="match status" value="1"/>
</dbReference>
<dbReference type="Pfam" id="PF13516">
    <property type="entry name" value="LRR_6"/>
    <property type="match status" value="1"/>
</dbReference>
<comment type="caution">
    <text evidence="6">The sequence shown here is derived from an EMBL/GenBank/DDBJ whole genome shotgun (WGS) entry which is preliminary data.</text>
</comment>
<dbReference type="CDD" id="cd19671">
    <property type="entry name" value="UBR-box_UBR4_5_6_7"/>
    <property type="match status" value="1"/>
</dbReference>
<dbReference type="InterPro" id="IPR001611">
    <property type="entry name" value="Leu-rich_rpt"/>
</dbReference>
<dbReference type="InterPro" id="IPR003126">
    <property type="entry name" value="Znf_UBR"/>
</dbReference>
<dbReference type="GO" id="GO:0019005">
    <property type="term" value="C:SCF ubiquitin ligase complex"/>
    <property type="evidence" value="ECO:0007669"/>
    <property type="project" value="TreeGrafter"/>
</dbReference>
<reference evidence="6" key="2">
    <citation type="submission" date="2021-04" db="EMBL/GenBank/DDBJ databases">
        <authorList>
            <person name="Podell S."/>
        </authorList>
    </citation>
    <scope>NUCLEOTIDE SEQUENCE</scope>
    <source>
        <strain evidence="6">Hildebrandi</strain>
    </source>
</reference>
<keyword evidence="1" id="KW-0479">Metal-binding</keyword>
<dbReference type="EMBL" id="JAGRRH010000020">
    <property type="protein sequence ID" value="KAG7348346.1"/>
    <property type="molecule type" value="Genomic_DNA"/>
</dbReference>
<evidence type="ECO:0000313" key="7">
    <source>
        <dbReference type="Proteomes" id="UP000693970"/>
    </source>
</evidence>
<reference evidence="6" key="1">
    <citation type="journal article" date="2021" name="Sci. Rep.">
        <title>Diploid genomic architecture of Nitzschia inconspicua, an elite biomass production diatom.</title>
        <authorList>
            <person name="Oliver A."/>
            <person name="Podell S."/>
            <person name="Pinowska A."/>
            <person name="Traller J.C."/>
            <person name="Smith S.R."/>
            <person name="McClure R."/>
            <person name="Beliaev A."/>
            <person name="Bohutskyi P."/>
            <person name="Hill E.A."/>
            <person name="Rabines A."/>
            <person name="Zheng H."/>
            <person name="Allen L.Z."/>
            <person name="Kuo A."/>
            <person name="Grigoriev I.V."/>
            <person name="Allen A.E."/>
            <person name="Hazlebeck D."/>
            <person name="Allen E.E."/>
        </authorList>
    </citation>
    <scope>NUCLEOTIDE SEQUENCE</scope>
    <source>
        <strain evidence="6">Hildebrandi</strain>
    </source>
</reference>
<accession>A0A9K3KRS6</accession>
<evidence type="ECO:0000256" key="1">
    <source>
        <dbReference type="ARBA" id="ARBA00022723"/>
    </source>
</evidence>
<dbReference type="Proteomes" id="UP000693970">
    <property type="component" value="Unassembled WGS sequence"/>
</dbReference>
<keyword evidence="7" id="KW-1185">Reference proteome</keyword>
<sequence>MKGRLMVPDHLLANVLSFCDASDHITVLRASQQCFSTALGLFLANASSLSLSFLLRLYPNALQENGRHETALQILMSLLVSSSKNKEKKDLKHMELANLRGATGRGWFSHLLDFPIVTLDLSNNVQFDENLLYNFLAQGPRNLQHLHLTGCNRITPEILRPLQTERHSQLISLSIGGCSQSIGTEFLFSLLRNMRELQHLNLQGLNGVQDTSPSDPSATFVDMLPNTLKSLNLTGCKNLRLICQDAANNFAQFAARQLEFQRIRHTQMEGRLPHVDVSSGADEYCWNGIPLFRLQLESLILDGIGTARRLGRRGIEGTVLATLALGRSLRQVHLSGSEQVHDYGIQALAYNCRHTLTCFQIRGGSIGKHAIVGLAQHCEVLREIDLSACMELGDDDISVLCQPRHIISKDGGESNCAKRRLVNVRSRLKVLRLAGLPKITNASLESISSLDSLLILDVHDCPILTTTAVHKTVKVLPFLVEINAKDIARSSRTLTSLLRKEPGSKYLRIVNERVFATNNNDSKGCCSIRRQSQRLSATVSLQSMYHCITCHLIPSVDLGVCAECIQKCHKGHETFLGSYSRFYCDCPFVTNTSGDCQALLQGYTEETKFGAELVTNSTADEVATEEDMKLSAAV</sequence>
<dbReference type="SMART" id="SM00396">
    <property type="entry name" value="ZnF_UBR1"/>
    <property type="match status" value="1"/>
</dbReference>
<evidence type="ECO:0000256" key="2">
    <source>
        <dbReference type="ARBA" id="ARBA00022771"/>
    </source>
</evidence>
<proteinExistence type="predicted"/>
<dbReference type="PANTHER" id="PTHR13318">
    <property type="entry name" value="PARTNER OF PAIRED, ISOFORM B-RELATED"/>
    <property type="match status" value="1"/>
</dbReference>
<dbReference type="AlphaFoldDB" id="A0A9K3KRS6"/>
<keyword evidence="3" id="KW-0862">Zinc</keyword>
<protein>
    <recommendedName>
        <fullName evidence="5">UBR-type domain-containing protein</fullName>
    </recommendedName>
</protein>
<evidence type="ECO:0000313" key="6">
    <source>
        <dbReference type="EMBL" id="KAG7348346.1"/>
    </source>
</evidence>